<gene>
    <name evidence="7" type="ORF">GCM10010439_32010</name>
</gene>
<evidence type="ECO:0000259" key="6">
    <source>
        <dbReference type="PROSITE" id="PS50011"/>
    </source>
</evidence>
<dbReference type="InterPro" id="IPR000719">
    <property type="entry name" value="Prot_kinase_dom"/>
</dbReference>
<keyword evidence="4" id="KW-0067">ATP-binding</keyword>
<feature type="region of interest" description="Disordered" evidence="5">
    <location>
        <begin position="350"/>
        <end position="374"/>
    </location>
</feature>
<evidence type="ECO:0000256" key="4">
    <source>
        <dbReference type="ARBA" id="ARBA00022840"/>
    </source>
</evidence>
<dbReference type="CDD" id="cd14014">
    <property type="entry name" value="STKc_PknB_like"/>
    <property type="match status" value="1"/>
</dbReference>
<proteinExistence type="predicted"/>
<organism evidence="7 8">
    <name type="scientific">Actinocorallia aurantiaca</name>
    <dbReference type="NCBI Taxonomy" id="46204"/>
    <lineage>
        <taxon>Bacteria</taxon>
        <taxon>Bacillati</taxon>
        <taxon>Actinomycetota</taxon>
        <taxon>Actinomycetes</taxon>
        <taxon>Streptosporangiales</taxon>
        <taxon>Thermomonosporaceae</taxon>
        <taxon>Actinocorallia</taxon>
    </lineage>
</organism>
<reference evidence="7 8" key="1">
    <citation type="journal article" date="2019" name="Int. J. Syst. Evol. Microbiol.">
        <title>The Global Catalogue of Microorganisms (GCM) 10K type strain sequencing project: providing services to taxonomists for standard genome sequencing and annotation.</title>
        <authorList>
            <consortium name="The Broad Institute Genomics Platform"/>
            <consortium name="The Broad Institute Genome Sequencing Center for Infectious Disease"/>
            <person name="Wu L."/>
            <person name="Ma J."/>
        </authorList>
    </citation>
    <scope>NUCLEOTIDE SEQUENCE [LARGE SCALE GENOMIC DNA]</scope>
    <source>
        <strain evidence="7 8">JCM 8201</strain>
    </source>
</reference>
<dbReference type="Gene3D" id="1.10.510.10">
    <property type="entry name" value="Transferase(Phosphotransferase) domain 1"/>
    <property type="match status" value="1"/>
</dbReference>
<keyword evidence="8" id="KW-1185">Reference proteome</keyword>
<dbReference type="EMBL" id="BAAATZ010000012">
    <property type="protein sequence ID" value="GAA2727084.1"/>
    <property type="molecule type" value="Genomic_DNA"/>
</dbReference>
<feature type="compositionally biased region" description="Basic residues" evidence="5">
    <location>
        <begin position="352"/>
        <end position="374"/>
    </location>
</feature>
<evidence type="ECO:0000256" key="5">
    <source>
        <dbReference type="SAM" id="MobiDB-lite"/>
    </source>
</evidence>
<evidence type="ECO:0000313" key="8">
    <source>
        <dbReference type="Proteomes" id="UP001501842"/>
    </source>
</evidence>
<protein>
    <recommendedName>
        <fullName evidence="6">Protein kinase domain-containing protein</fullName>
    </recommendedName>
</protein>
<dbReference type="Proteomes" id="UP001501842">
    <property type="component" value="Unassembled WGS sequence"/>
</dbReference>
<name>A0ABN3U9K8_9ACTN</name>
<sequence length="374" mass="39900">MSVRLYPEDPRRVGPYELYGRLGDGRMGALFHGRSADGRQVALRTVRPEFSADPLFPERLARETSALRRIDGPLLAPLLDVRLDVDPFCLVSAYLPGPSLAEALGRHGPWPEETVRSLGVSLAQGLVNLHDRGLAHRDLTPKNVVLTGDGPHLVDFGLAGVFDAGSQSAFGVPMGTLPFLPPELLSGKGGPGAAGDVFALGALLVHAAGGSPFGADRSSAVLRRVLHEDPALAPLSRPLRAVIGACLAKEPADRPNLRELHTALASAGRLTQRRLPEKVAELVLSRAPGPRPDPSDGPERLAAFRHRYEQVVAAGHPDEAPRAMVELGALEARAGNLDTATGWLERAAATGHPHHAPLARERLRHLPGGRHRHP</sequence>
<dbReference type="Pfam" id="PF00069">
    <property type="entry name" value="Pkinase"/>
    <property type="match status" value="1"/>
</dbReference>
<evidence type="ECO:0000256" key="2">
    <source>
        <dbReference type="ARBA" id="ARBA00022741"/>
    </source>
</evidence>
<evidence type="ECO:0000256" key="3">
    <source>
        <dbReference type="ARBA" id="ARBA00022777"/>
    </source>
</evidence>
<dbReference type="PROSITE" id="PS50011">
    <property type="entry name" value="PROTEIN_KINASE_DOM"/>
    <property type="match status" value="1"/>
</dbReference>
<accession>A0ABN3U9K8</accession>
<dbReference type="InterPro" id="IPR011009">
    <property type="entry name" value="Kinase-like_dom_sf"/>
</dbReference>
<evidence type="ECO:0000256" key="1">
    <source>
        <dbReference type="ARBA" id="ARBA00022679"/>
    </source>
</evidence>
<dbReference type="SUPFAM" id="SSF56112">
    <property type="entry name" value="Protein kinase-like (PK-like)"/>
    <property type="match status" value="1"/>
</dbReference>
<evidence type="ECO:0000313" key="7">
    <source>
        <dbReference type="EMBL" id="GAA2727084.1"/>
    </source>
</evidence>
<dbReference type="RefSeq" id="WP_344451178.1">
    <property type="nucleotide sequence ID" value="NZ_BAAATZ010000012.1"/>
</dbReference>
<keyword evidence="3" id="KW-0418">Kinase</keyword>
<keyword evidence="2" id="KW-0547">Nucleotide-binding</keyword>
<comment type="caution">
    <text evidence="7">The sequence shown here is derived from an EMBL/GenBank/DDBJ whole genome shotgun (WGS) entry which is preliminary data.</text>
</comment>
<dbReference type="PANTHER" id="PTHR43289">
    <property type="entry name" value="MITOGEN-ACTIVATED PROTEIN KINASE KINASE KINASE 20-RELATED"/>
    <property type="match status" value="1"/>
</dbReference>
<dbReference type="PANTHER" id="PTHR43289:SF34">
    <property type="entry name" value="SERINE_THREONINE-PROTEIN KINASE YBDM-RELATED"/>
    <property type="match status" value="1"/>
</dbReference>
<feature type="domain" description="Protein kinase" evidence="6">
    <location>
        <begin position="16"/>
        <end position="264"/>
    </location>
</feature>
<dbReference type="Gene3D" id="3.30.200.20">
    <property type="entry name" value="Phosphorylase Kinase, domain 1"/>
    <property type="match status" value="1"/>
</dbReference>
<keyword evidence="1" id="KW-0808">Transferase</keyword>